<dbReference type="PANTHER" id="PTHR31303:SF1">
    <property type="entry name" value="CTP-DEPENDENT DIACYLGLYCEROL KINASE 1"/>
    <property type="match status" value="1"/>
</dbReference>
<proteinExistence type="predicted"/>
<dbReference type="PANTHER" id="PTHR31303">
    <property type="entry name" value="CTP-DEPENDENT DIACYLGLYCEROL KINASE 1"/>
    <property type="match status" value="1"/>
</dbReference>
<feature type="transmembrane region" description="Helical" evidence="1">
    <location>
        <begin position="359"/>
        <end position="382"/>
    </location>
</feature>
<dbReference type="EMBL" id="JANIBM010000001">
    <property type="protein sequence ID" value="MCQ8179755.1"/>
    <property type="molecule type" value="Genomic_DNA"/>
</dbReference>
<keyword evidence="3" id="KW-1185">Reference proteome</keyword>
<reference evidence="2 3" key="1">
    <citation type="submission" date="2022-07" db="EMBL/GenBank/DDBJ databases">
        <title>Methylomonas rivi sp. nov., Methylomonas rosea sp. nov., Methylomonas aureus sp. nov. and Methylomonas subterranea sp. nov., four novel methanotrophs isolated from a freshwater creek and the deep terrestrial subsurface.</title>
        <authorList>
            <person name="Abin C."/>
            <person name="Sankaranarayanan K."/>
            <person name="Garner C."/>
            <person name="Sindelar R."/>
            <person name="Kotary K."/>
            <person name="Garner R."/>
            <person name="Barclay S."/>
            <person name="Lawson P."/>
            <person name="Krumholz L."/>
        </authorList>
    </citation>
    <scope>NUCLEOTIDE SEQUENCE [LARGE SCALE GENOMIC DNA]</scope>
    <source>
        <strain evidence="2 3">SURF-1</strain>
    </source>
</reference>
<keyword evidence="1" id="KW-0812">Transmembrane</keyword>
<organism evidence="2 3">
    <name type="scientific">Methylomonas aurea</name>
    <dbReference type="NCBI Taxonomy" id="2952224"/>
    <lineage>
        <taxon>Bacteria</taxon>
        <taxon>Pseudomonadati</taxon>
        <taxon>Pseudomonadota</taxon>
        <taxon>Gammaproteobacteria</taxon>
        <taxon>Methylococcales</taxon>
        <taxon>Methylococcaceae</taxon>
        <taxon>Methylomonas</taxon>
    </lineage>
</organism>
<feature type="transmembrane region" description="Helical" evidence="1">
    <location>
        <begin position="388"/>
        <end position="409"/>
    </location>
</feature>
<accession>A0ABT1UC86</accession>
<gene>
    <name evidence="2" type="ORF">NP603_01420</name>
</gene>
<keyword evidence="1" id="KW-1133">Transmembrane helix</keyword>
<dbReference type="RefSeq" id="WP_256609131.1">
    <property type="nucleotide sequence ID" value="NZ_JANIBM010000001.1"/>
</dbReference>
<dbReference type="Proteomes" id="UP001524569">
    <property type="component" value="Unassembled WGS sequence"/>
</dbReference>
<feature type="transmembrane region" description="Helical" evidence="1">
    <location>
        <begin position="270"/>
        <end position="290"/>
    </location>
</feature>
<evidence type="ECO:0000313" key="2">
    <source>
        <dbReference type="EMBL" id="MCQ8179755.1"/>
    </source>
</evidence>
<feature type="transmembrane region" description="Helical" evidence="1">
    <location>
        <begin position="161"/>
        <end position="180"/>
    </location>
</feature>
<evidence type="ECO:0000313" key="3">
    <source>
        <dbReference type="Proteomes" id="UP001524569"/>
    </source>
</evidence>
<protein>
    <recommendedName>
        <fullName evidence="4">Phytol kinase</fullName>
    </recommendedName>
</protein>
<feature type="transmembrane region" description="Helical" evidence="1">
    <location>
        <begin position="6"/>
        <end position="26"/>
    </location>
</feature>
<feature type="transmembrane region" description="Helical" evidence="1">
    <location>
        <begin position="121"/>
        <end position="141"/>
    </location>
</feature>
<sequence>MIVGSWPAMALVLAVLIALFMAVNHFRQRLKLQPEISRKMLHIGMGPIILAFPWLFASAWPVLALCACVLVTLSILRSRLAVGVFADWGHSLNDIQRSSWGDFCYPLATAILFVAADQEPLLFVIPMLLLIIADAAAALIGQSYGMHAYQTLDGTKTIEGSFAFFQFAFLSVLLPLILFTEVGRRETVLIALMLGLLVTLFEAVAWRGLDNLFVPLGGYLLLKIYLALDMSQLFARALVLCTLLAVIFFLRRRTTLNDSGVIGSVLAGYVSWAIGGWHWLLPPVITLCFYSLIVPRPRNRQGRHSDVQSVFYVTAPGLFWLFLGHTLNKPFLVLPYTIAYGLQLSMSSVARRRFLGNPALIAVVGNSALEGWLLMLIPVLLLQEATSATLWALLPINGLVAWFFACSQAPRPDYPMDMPRLRVQTWIALAISIICWFLLDVWQKSWNAY</sequence>
<feature type="transmembrane region" description="Helical" evidence="1">
    <location>
        <begin position="47"/>
        <end position="75"/>
    </location>
</feature>
<keyword evidence="1" id="KW-0472">Membrane</keyword>
<feature type="transmembrane region" description="Helical" evidence="1">
    <location>
        <begin position="187"/>
        <end position="206"/>
    </location>
</feature>
<evidence type="ECO:0008006" key="4">
    <source>
        <dbReference type="Google" id="ProtNLM"/>
    </source>
</evidence>
<feature type="transmembrane region" description="Helical" evidence="1">
    <location>
        <begin position="421"/>
        <end position="439"/>
    </location>
</feature>
<name>A0ABT1UC86_9GAMM</name>
<dbReference type="InterPro" id="IPR037997">
    <property type="entry name" value="Dgk1-like"/>
</dbReference>
<comment type="caution">
    <text evidence="2">The sequence shown here is derived from an EMBL/GenBank/DDBJ whole genome shotgun (WGS) entry which is preliminary data.</text>
</comment>
<feature type="transmembrane region" description="Helical" evidence="1">
    <location>
        <begin position="233"/>
        <end position="250"/>
    </location>
</feature>
<evidence type="ECO:0000256" key="1">
    <source>
        <dbReference type="SAM" id="Phobius"/>
    </source>
</evidence>